<keyword evidence="3 5" id="KW-1133">Transmembrane helix</keyword>
<sequence length="174" mass="19890">MNSFNKLFKPTKSKNKFWILLKTYLQTSIFWIIFLGIVPFGLIQFESEFFGFIFSPQKIIAVFLFISFSSLALYSAYIMSSKGEGTPLPMDCAVKLVSIGPYRIWRNPMAVSGIGQGIAIGVYYGSVFVIVYAICGALLWHFFVRPAEEKDLLNRFGKSYESYQKATKNWIPRI</sequence>
<organism evidence="6 7">
    <name type="scientific">Brumimicrobium aurantiacum</name>
    <dbReference type="NCBI Taxonomy" id="1737063"/>
    <lineage>
        <taxon>Bacteria</taxon>
        <taxon>Pseudomonadati</taxon>
        <taxon>Bacteroidota</taxon>
        <taxon>Flavobacteriia</taxon>
        <taxon>Flavobacteriales</taxon>
        <taxon>Crocinitomicaceae</taxon>
        <taxon>Brumimicrobium</taxon>
    </lineage>
</organism>
<name>A0A3E1EYJ5_9FLAO</name>
<reference evidence="6 7" key="1">
    <citation type="submission" date="2018-08" db="EMBL/GenBank/DDBJ databases">
        <title>The draft genome squence of Brumimicrobium sp. N62.</title>
        <authorList>
            <person name="Du Z.-J."/>
            <person name="Luo H.-R."/>
        </authorList>
    </citation>
    <scope>NUCLEOTIDE SEQUENCE [LARGE SCALE GENOMIC DNA]</scope>
    <source>
        <strain evidence="6 7">N62</strain>
    </source>
</reference>
<feature type="transmembrane region" description="Helical" evidence="5">
    <location>
        <begin position="49"/>
        <end position="74"/>
    </location>
</feature>
<dbReference type="Proteomes" id="UP000257127">
    <property type="component" value="Unassembled WGS sequence"/>
</dbReference>
<evidence type="ECO:0000313" key="6">
    <source>
        <dbReference type="EMBL" id="RFC54619.1"/>
    </source>
</evidence>
<feature type="transmembrane region" description="Helical" evidence="5">
    <location>
        <begin position="122"/>
        <end position="143"/>
    </location>
</feature>
<dbReference type="Pfam" id="PF04191">
    <property type="entry name" value="PEMT"/>
    <property type="match status" value="1"/>
</dbReference>
<dbReference type="InterPro" id="IPR007318">
    <property type="entry name" value="Phopholipid_MeTrfase"/>
</dbReference>
<protein>
    <recommendedName>
        <fullName evidence="8">Isoprenylcysteine carboxylmethyltransferase family protein</fullName>
    </recommendedName>
</protein>
<evidence type="ECO:0000256" key="1">
    <source>
        <dbReference type="ARBA" id="ARBA00004127"/>
    </source>
</evidence>
<proteinExistence type="predicted"/>
<evidence type="ECO:0008006" key="8">
    <source>
        <dbReference type="Google" id="ProtNLM"/>
    </source>
</evidence>
<evidence type="ECO:0000256" key="3">
    <source>
        <dbReference type="ARBA" id="ARBA00022989"/>
    </source>
</evidence>
<comment type="caution">
    <text evidence="6">The sequence shown here is derived from an EMBL/GenBank/DDBJ whole genome shotgun (WGS) entry which is preliminary data.</text>
</comment>
<evidence type="ECO:0000256" key="5">
    <source>
        <dbReference type="SAM" id="Phobius"/>
    </source>
</evidence>
<accession>A0A3E1EYJ5</accession>
<gene>
    <name evidence="6" type="ORF">DXU93_06425</name>
</gene>
<dbReference type="EMBL" id="QURB01000003">
    <property type="protein sequence ID" value="RFC54619.1"/>
    <property type="molecule type" value="Genomic_DNA"/>
</dbReference>
<evidence type="ECO:0000256" key="2">
    <source>
        <dbReference type="ARBA" id="ARBA00022692"/>
    </source>
</evidence>
<keyword evidence="4 5" id="KW-0472">Membrane</keyword>
<dbReference type="RefSeq" id="WP_116880454.1">
    <property type="nucleotide sequence ID" value="NZ_QURB01000003.1"/>
</dbReference>
<evidence type="ECO:0000256" key="4">
    <source>
        <dbReference type="ARBA" id="ARBA00023136"/>
    </source>
</evidence>
<keyword evidence="2 5" id="KW-0812">Transmembrane</keyword>
<dbReference type="OrthoDB" id="9809773at2"/>
<dbReference type="GO" id="GO:0012505">
    <property type="term" value="C:endomembrane system"/>
    <property type="evidence" value="ECO:0007669"/>
    <property type="project" value="UniProtKB-SubCell"/>
</dbReference>
<comment type="subcellular location">
    <subcellularLocation>
        <location evidence="1">Endomembrane system</location>
        <topology evidence="1">Multi-pass membrane protein</topology>
    </subcellularLocation>
</comment>
<evidence type="ECO:0000313" key="7">
    <source>
        <dbReference type="Proteomes" id="UP000257127"/>
    </source>
</evidence>
<dbReference type="AlphaFoldDB" id="A0A3E1EYJ5"/>
<keyword evidence="7" id="KW-1185">Reference proteome</keyword>
<dbReference type="Gene3D" id="1.20.120.1630">
    <property type="match status" value="1"/>
</dbReference>
<feature type="transmembrane region" description="Helical" evidence="5">
    <location>
        <begin position="21"/>
        <end position="43"/>
    </location>
</feature>